<dbReference type="GO" id="GO:0004519">
    <property type="term" value="F:endonuclease activity"/>
    <property type="evidence" value="ECO:0007669"/>
    <property type="project" value="UniProtKB-KW"/>
</dbReference>
<accession>A0ABU9HAJ2</accession>
<keyword evidence="2" id="KW-0255">Endonuclease</keyword>
<protein>
    <submittedName>
        <fullName evidence="2">Endonuclease/exonuclease/phosphatase family protein</fullName>
    </submittedName>
</protein>
<dbReference type="PANTHER" id="PTHR14859:SF15">
    <property type="entry name" value="ENDONUCLEASE_EXONUCLEASE_PHOSPHATASE DOMAIN-CONTAINING PROTEIN"/>
    <property type="match status" value="1"/>
</dbReference>
<proteinExistence type="predicted"/>
<keyword evidence="2" id="KW-0540">Nuclease</keyword>
<dbReference type="Pfam" id="PF03372">
    <property type="entry name" value="Exo_endo_phos"/>
    <property type="match status" value="1"/>
</dbReference>
<dbReference type="PANTHER" id="PTHR14859">
    <property type="entry name" value="CALCOFLUOR WHITE HYPERSENSITIVE PROTEIN PRECURSOR"/>
    <property type="match status" value="1"/>
</dbReference>
<dbReference type="EMBL" id="JBAKBA010000012">
    <property type="protein sequence ID" value="MEL0658902.1"/>
    <property type="molecule type" value="Genomic_DNA"/>
</dbReference>
<dbReference type="InterPro" id="IPR036691">
    <property type="entry name" value="Endo/exonu/phosph_ase_sf"/>
</dbReference>
<gene>
    <name evidence="2" type="ORF">V6255_07070</name>
</gene>
<dbReference type="InterPro" id="IPR005135">
    <property type="entry name" value="Endo/exonuclease/phosphatase"/>
</dbReference>
<name>A0ABU9HAJ2_9GAMM</name>
<dbReference type="RefSeq" id="WP_341627520.1">
    <property type="nucleotide sequence ID" value="NZ_JBAKBA010000012.1"/>
</dbReference>
<dbReference type="InterPro" id="IPR051916">
    <property type="entry name" value="GPI-anchor_lipid_remodeler"/>
</dbReference>
<dbReference type="Proteomes" id="UP001366060">
    <property type="component" value="Unassembled WGS sequence"/>
</dbReference>
<evidence type="ECO:0000259" key="1">
    <source>
        <dbReference type="Pfam" id="PF03372"/>
    </source>
</evidence>
<keyword evidence="3" id="KW-1185">Reference proteome</keyword>
<feature type="domain" description="Endonuclease/exonuclease/phosphatase" evidence="1">
    <location>
        <begin position="64"/>
        <end position="348"/>
    </location>
</feature>
<evidence type="ECO:0000313" key="3">
    <source>
        <dbReference type="Proteomes" id="UP001366060"/>
    </source>
</evidence>
<sequence length="386" mass="43669">MNRKEDFVPINSISLLSANNEASVDDLSSTEQIEQTQIKVATFNLFNYLAPPDAFYDFDRIYSAEQWQKKENWIASYLQKHQPDIIGFQEVFSIEALEVLVKKQGYEYFAVVDKPTVIDDFIHRDPVVALASKFPITEVATVSVDKELAVQLGLTETFNFSRQVVRATVELPHLGLCDCYVVHFKSKRASWQGEVDKLSSLEGNVLSQFKAQVAGGWASSIQRGSEATLLMMQMIERRAKKGNAMMLMGDFNNPLKDGILAHLVTPNMLFNNDQNQQRLVKFYTLRDAWDLYEANHQANKQMTGDANQEVEADKLLTRGATHYFGQSSSVLDYILLSSEFDAAEQSSYFEVSDYINTDKHLINPSFDVDGESTDHAVVSINLTLRK</sequence>
<evidence type="ECO:0000313" key="2">
    <source>
        <dbReference type="EMBL" id="MEL0658902.1"/>
    </source>
</evidence>
<dbReference type="SUPFAM" id="SSF56219">
    <property type="entry name" value="DNase I-like"/>
    <property type="match status" value="1"/>
</dbReference>
<organism evidence="2 3">
    <name type="scientific">Psychromonas arctica</name>
    <dbReference type="NCBI Taxonomy" id="168275"/>
    <lineage>
        <taxon>Bacteria</taxon>
        <taxon>Pseudomonadati</taxon>
        <taxon>Pseudomonadota</taxon>
        <taxon>Gammaproteobacteria</taxon>
        <taxon>Alteromonadales</taxon>
        <taxon>Psychromonadaceae</taxon>
        <taxon>Psychromonas</taxon>
    </lineage>
</organism>
<comment type="caution">
    <text evidence="2">The sequence shown here is derived from an EMBL/GenBank/DDBJ whole genome shotgun (WGS) entry which is preliminary data.</text>
</comment>
<reference evidence="2 3" key="1">
    <citation type="submission" date="2024-02" db="EMBL/GenBank/DDBJ databases">
        <title>Bacteria isolated from the canopy kelp, Nereocystis luetkeana.</title>
        <authorList>
            <person name="Pfister C.A."/>
            <person name="Younker I.T."/>
            <person name="Light S.H."/>
        </authorList>
    </citation>
    <scope>NUCLEOTIDE SEQUENCE [LARGE SCALE GENOMIC DNA]</scope>
    <source>
        <strain evidence="2 3">TI.2.07</strain>
    </source>
</reference>
<dbReference type="Gene3D" id="3.60.10.10">
    <property type="entry name" value="Endonuclease/exonuclease/phosphatase"/>
    <property type="match status" value="1"/>
</dbReference>
<keyword evidence="2" id="KW-0378">Hydrolase</keyword>